<feature type="compositionally biased region" description="Low complexity" evidence="1">
    <location>
        <begin position="713"/>
        <end position="723"/>
    </location>
</feature>
<name>D8LEM5_ECTSI</name>
<dbReference type="AlphaFoldDB" id="D8LEM5"/>
<feature type="compositionally biased region" description="Low complexity" evidence="1">
    <location>
        <begin position="191"/>
        <end position="201"/>
    </location>
</feature>
<feature type="compositionally biased region" description="Gly residues" evidence="1">
    <location>
        <begin position="284"/>
        <end position="296"/>
    </location>
</feature>
<feature type="compositionally biased region" description="Low complexity" evidence="1">
    <location>
        <begin position="767"/>
        <end position="778"/>
    </location>
</feature>
<feature type="compositionally biased region" description="Basic and acidic residues" evidence="1">
    <location>
        <begin position="22"/>
        <end position="39"/>
    </location>
</feature>
<dbReference type="InterPro" id="IPR016024">
    <property type="entry name" value="ARM-type_fold"/>
</dbReference>
<feature type="compositionally biased region" description="Polar residues" evidence="1">
    <location>
        <begin position="789"/>
        <end position="800"/>
    </location>
</feature>
<protein>
    <submittedName>
        <fullName evidence="2">Uncharacterized protein</fullName>
    </submittedName>
</protein>
<dbReference type="Pfam" id="PF01603">
    <property type="entry name" value="B56"/>
    <property type="match status" value="1"/>
</dbReference>
<evidence type="ECO:0000313" key="3">
    <source>
        <dbReference type="Proteomes" id="UP000002630"/>
    </source>
</evidence>
<feature type="compositionally biased region" description="Polar residues" evidence="1">
    <location>
        <begin position="988"/>
        <end position="999"/>
    </location>
</feature>
<keyword evidence="3" id="KW-1185">Reference proteome</keyword>
<dbReference type="GO" id="GO:0019888">
    <property type="term" value="F:protein phosphatase regulator activity"/>
    <property type="evidence" value="ECO:0007669"/>
    <property type="project" value="InterPro"/>
</dbReference>
<sequence length="1192" mass="120461">MPPTLAEDGQQQRKNSRKIKRLRDASCMRTRETAQDRWGRQRGGRKARWDKWDRQPSAFKSRLRSGNFAAAAAGGGGVGLGGGVVDEDAVLDAAEEAFAFVDAATMKAAAAATAANAVLGSEGTSSDEGVGGGAGAEGDSDAATGVPACSVAVVDGGRVTGGGDVPPEAAAGDGAHTPSPTRRALQRQEESPPSTTTPEPAATAAPAVLDAGGCTDDAVAASPAPATTATVVSTPSSARSIANGVGGSGGSGGGVSGSRSKTVGSGGRRSSLRSPGGLSRAGSKGSGVGGGLGSGSYRGSPPPLHRRLSSPAGVGSGKKGQRQRQVGGSTAVGVGARGLGSAKKKKQASGSDAGRQGRAEEEEVAAATPPPPPSLFESVFKDKLPSLTPRKAPPATPRLSRDSIVHAIFQSLFGKRKVRSGPRERYGGDWDDVDDDDDDEMEADEDEVDESWIKTGINLTLFNSQAVDFACRSTAGADLLHQYVDSNAVFRLVTDLRFEDPRVPSPRLMIIKAVYENCAHLRLLTLRALAHASHDHLMRTRELEDWAARVGVDIAEAAAAAVADGISGRSGAGGGAGGGRARVTGRDQSQTLGELLLFVLQTFPRFFLGMVPVDEAGGQQQGVWHHGDPGATFSGDGSGYGCVEDCGVAAQAAEGCADVGGVDVHAGVCGGNASSSGFVSPSQAWGSNGPGIGSPSSAEITENRRAAGDQEDGPAAAAAADGGDQCKSGCDGCDDNDGASLGEEGGLVGSPGGGGAGAGGGPTARNAASSGGDPAPASERCALAWPSLASGSPSPATGQRQNEEGVGNKQEPPWSPAWATAGVRSIEDVPLEEGAGLAVNRGSCGDGVWGQGMASKDLAWESEAGLGEEVGGDLRTATDGVAGAARALRFTAQEEDVGGDAEVTGDAGNWLASGRECSRESPVASAGAALAGDPFESGAGRLGLDEWPTAQEAKSSTPEKISAVEPVERMDGASVSGSRGDATGGQEAGTQQPLPSATGCTAAGGGGLALELDLPAVALKEATRSLCNLYASHGAPAAGAEAAASADAPERLQPLALAGSTLCQLWPPSSALLLRRLLGTWPAGSARREVAYLRLIAGVACAAPPLGVVCPGSRLPLMLFRRLAKCINSSNTKVAQEAAFLVQADFILMVYLAPDRRLMDLVTNALCANREHWSADVRNASDQTFDLMLDFL</sequence>
<dbReference type="InterPro" id="IPR011989">
    <property type="entry name" value="ARM-like"/>
</dbReference>
<dbReference type="GO" id="GO:0000159">
    <property type="term" value="C:protein phosphatase type 2A complex"/>
    <property type="evidence" value="ECO:0007669"/>
    <property type="project" value="InterPro"/>
</dbReference>
<feature type="region of interest" description="Disordered" evidence="1">
    <location>
        <begin position="419"/>
        <end position="442"/>
    </location>
</feature>
<feature type="region of interest" description="Disordered" evidence="1">
    <location>
        <begin position="228"/>
        <end position="379"/>
    </location>
</feature>
<accession>D8LEM5</accession>
<dbReference type="Proteomes" id="UP000002630">
    <property type="component" value="Linkage Group LG24"/>
</dbReference>
<dbReference type="InParanoid" id="D8LEM5"/>
<dbReference type="OrthoDB" id="68095at2759"/>
<feature type="region of interest" description="Disordered" evidence="1">
    <location>
        <begin position="1"/>
        <end position="54"/>
    </location>
</feature>
<feature type="compositionally biased region" description="Low complexity" evidence="1">
    <location>
        <begin position="228"/>
        <end position="238"/>
    </location>
</feature>
<dbReference type="EMBL" id="FN647950">
    <property type="protein sequence ID" value="CBN78588.1"/>
    <property type="molecule type" value="Genomic_DNA"/>
</dbReference>
<dbReference type="STRING" id="2880.D8LEM5"/>
<proteinExistence type="predicted"/>
<feature type="compositionally biased region" description="Gly residues" evidence="1">
    <location>
        <begin position="743"/>
        <end position="762"/>
    </location>
</feature>
<feature type="region of interest" description="Disordered" evidence="1">
    <location>
        <begin position="120"/>
        <end position="143"/>
    </location>
</feature>
<feature type="region of interest" description="Disordered" evidence="1">
    <location>
        <begin position="947"/>
        <end position="999"/>
    </location>
</feature>
<organism evidence="2 3">
    <name type="scientific">Ectocarpus siliculosus</name>
    <name type="common">Brown alga</name>
    <name type="synonym">Conferva siliculosa</name>
    <dbReference type="NCBI Taxonomy" id="2880"/>
    <lineage>
        <taxon>Eukaryota</taxon>
        <taxon>Sar</taxon>
        <taxon>Stramenopiles</taxon>
        <taxon>Ochrophyta</taxon>
        <taxon>PX clade</taxon>
        <taxon>Phaeophyceae</taxon>
        <taxon>Ectocarpales</taxon>
        <taxon>Ectocarpaceae</taxon>
        <taxon>Ectocarpus</taxon>
    </lineage>
</organism>
<feature type="compositionally biased region" description="Gly residues" evidence="1">
    <location>
        <begin position="244"/>
        <end position="256"/>
    </location>
</feature>
<dbReference type="SUPFAM" id="SSF48371">
    <property type="entry name" value="ARM repeat"/>
    <property type="match status" value="1"/>
</dbReference>
<feature type="compositionally biased region" description="Low complexity" evidence="1">
    <location>
        <begin position="257"/>
        <end position="283"/>
    </location>
</feature>
<evidence type="ECO:0000313" key="2">
    <source>
        <dbReference type="EMBL" id="CBN78588.1"/>
    </source>
</evidence>
<dbReference type="Gene3D" id="1.25.10.10">
    <property type="entry name" value="Leucine-rich Repeat Variant"/>
    <property type="match status" value="1"/>
</dbReference>
<feature type="region of interest" description="Disordered" evidence="1">
    <location>
        <begin position="159"/>
        <end position="201"/>
    </location>
</feature>
<feature type="region of interest" description="Disordered" evidence="1">
    <location>
        <begin position="741"/>
        <end position="816"/>
    </location>
</feature>
<dbReference type="InterPro" id="IPR002554">
    <property type="entry name" value="PP2A_B56"/>
</dbReference>
<feature type="compositionally biased region" description="Acidic residues" evidence="1">
    <location>
        <begin position="429"/>
        <end position="442"/>
    </location>
</feature>
<dbReference type="eggNOG" id="ENOG502QWGD">
    <property type="taxonomic scope" value="Eukaryota"/>
</dbReference>
<dbReference type="PANTHER" id="PTHR10257:SF3">
    <property type="entry name" value="SERINE_THREONINE-PROTEIN PHOSPHATASE 2A 56 KDA REGULATORY SUBUNIT GAMMA ISOFORM"/>
    <property type="match status" value="1"/>
</dbReference>
<gene>
    <name evidence="2" type="ORF">Esi_0132_0056</name>
</gene>
<dbReference type="EMBL" id="FN649749">
    <property type="protein sequence ID" value="CBN78588.1"/>
    <property type="molecule type" value="Genomic_DNA"/>
</dbReference>
<feature type="region of interest" description="Disordered" evidence="1">
    <location>
        <begin position="680"/>
        <end position="726"/>
    </location>
</feature>
<dbReference type="GO" id="GO:0007165">
    <property type="term" value="P:signal transduction"/>
    <property type="evidence" value="ECO:0007669"/>
    <property type="project" value="InterPro"/>
</dbReference>
<evidence type="ECO:0000256" key="1">
    <source>
        <dbReference type="SAM" id="MobiDB-lite"/>
    </source>
</evidence>
<dbReference type="PANTHER" id="PTHR10257">
    <property type="entry name" value="SERINE/THREONINE PROTEIN PHOSPHATASE 2A PP2A REGULATORY SUBUNIT B"/>
    <property type="match status" value="1"/>
</dbReference>
<reference evidence="2 3" key="1">
    <citation type="journal article" date="2010" name="Nature">
        <title>The Ectocarpus genome and the independent evolution of multicellularity in brown algae.</title>
        <authorList>
            <person name="Cock J.M."/>
            <person name="Sterck L."/>
            <person name="Rouze P."/>
            <person name="Scornet D."/>
            <person name="Allen A.E."/>
            <person name="Amoutzias G."/>
            <person name="Anthouard V."/>
            <person name="Artiguenave F."/>
            <person name="Aury J.M."/>
            <person name="Badger J.H."/>
            <person name="Beszteri B."/>
            <person name="Billiau K."/>
            <person name="Bonnet E."/>
            <person name="Bothwell J.H."/>
            <person name="Bowler C."/>
            <person name="Boyen C."/>
            <person name="Brownlee C."/>
            <person name="Carrano C.J."/>
            <person name="Charrier B."/>
            <person name="Cho G.Y."/>
            <person name="Coelho S.M."/>
            <person name="Collen J."/>
            <person name="Corre E."/>
            <person name="Da Silva C."/>
            <person name="Delage L."/>
            <person name="Delaroque N."/>
            <person name="Dittami S.M."/>
            <person name="Doulbeau S."/>
            <person name="Elias M."/>
            <person name="Farnham G."/>
            <person name="Gachon C.M."/>
            <person name="Gschloessl B."/>
            <person name="Heesch S."/>
            <person name="Jabbari K."/>
            <person name="Jubin C."/>
            <person name="Kawai H."/>
            <person name="Kimura K."/>
            <person name="Kloareg B."/>
            <person name="Kupper F.C."/>
            <person name="Lang D."/>
            <person name="Le Bail A."/>
            <person name="Leblanc C."/>
            <person name="Lerouge P."/>
            <person name="Lohr M."/>
            <person name="Lopez P.J."/>
            <person name="Martens C."/>
            <person name="Maumus F."/>
            <person name="Michel G."/>
            <person name="Miranda-Saavedra D."/>
            <person name="Morales J."/>
            <person name="Moreau H."/>
            <person name="Motomura T."/>
            <person name="Nagasato C."/>
            <person name="Napoli C.A."/>
            <person name="Nelson D.R."/>
            <person name="Nyvall-Collen P."/>
            <person name="Peters A.F."/>
            <person name="Pommier C."/>
            <person name="Potin P."/>
            <person name="Poulain J."/>
            <person name="Quesneville H."/>
            <person name="Read B."/>
            <person name="Rensing S.A."/>
            <person name="Ritter A."/>
            <person name="Rousvoal S."/>
            <person name="Samanta M."/>
            <person name="Samson G."/>
            <person name="Schroeder D.C."/>
            <person name="Segurens B."/>
            <person name="Strittmatter M."/>
            <person name="Tonon T."/>
            <person name="Tregear J.W."/>
            <person name="Valentin K."/>
            <person name="von Dassow P."/>
            <person name="Yamagishi T."/>
            <person name="Van de Peer Y."/>
            <person name="Wincker P."/>
        </authorList>
    </citation>
    <scope>NUCLEOTIDE SEQUENCE [LARGE SCALE GENOMIC DNA]</scope>
    <source>
        <strain evidence="3">Ec32 / CCAP1310/4</strain>
    </source>
</reference>